<dbReference type="InterPro" id="IPR036388">
    <property type="entry name" value="WH-like_DNA-bd_sf"/>
</dbReference>
<dbReference type="Pfam" id="PF21906">
    <property type="entry name" value="WHD_NrtR"/>
    <property type="match status" value="1"/>
</dbReference>
<keyword evidence="3" id="KW-0548">Nucleotidyltransferase</keyword>
<dbReference type="CDD" id="cd18873">
    <property type="entry name" value="NUDIX_NadM_like"/>
    <property type="match status" value="1"/>
</dbReference>
<dbReference type="STRING" id="545501.BN997_02067"/>
<dbReference type="AlphaFoldDB" id="A0A0A1MGI7"/>
<dbReference type="Pfam" id="PF00293">
    <property type="entry name" value="NUDIX"/>
    <property type="match status" value="1"/>
</dbReference>
<keyword evidence="3" id="KW-0378">Hydrolase</keyword>
<proteinExistence type="inferred from homology"/>
<dbReference type="RefSeq" id="WP_042531866.1">
    <property type="nucleotide sequence ID" value="NZ_CDGG01000001.1"/>
</dbReference>
<reference evidence="3 4" key="1">
    <citation type="submission" date="2014-11" db="EMBL/GenBank/DDBJ databases">
        <authorList>
            <person name="Urmite Genomes Urmite Genomes"/>
        </authorList>
    </citation>
    <scope>NUCLEOTIDE SEQUENCE [LARGE SCALE GENOMIC DNA]</scope>
    <source>
        <strain evidence="3 4">Oc5</strain>
    </source>
</reference>
<dbReference type="SUPFAM" id="SSF55811">
    <property type="entry name" value="Nudix"/>
    <property type="match status" value="1"/>
</dbReference>
<accession>A0A0A1MGI7</accession>
<sequence length="260" mass="29705">MMVEEKSKYITPDGYTSDIAVFTIVSENAEPREQRKKEPPQKRLKLLLIKRAKMNAEGKPNIEADKWALPGGFVDAEKRETALQAATRELKEETGVENVFLKHFGTYDAWGRDPRGWIISNAHYAIVPEFQLEKREAADDAAEVGLFSLDEIGELALAFDHEQIIADAVSLIEWDMLHSTIAKNFLPNEFTLSELQRVLMTVSNHSRITNTSVFFGKAPKLPFLEKVVDQHGNLKKTERNSFRPSQLYQFNDYVVFSTIW</sequence>
<evidence type="ECO:0000256" key="1">
    <source>
        <dbReference type="ARBA" id="ARBA00005582"/>
    </source>
</evidence>
<dbReference type="InterPro" id="IPR000086">
    <property type="entry name" value="NUDIX_hydrolase_dom"/>
</dbReference>
<dbReference type="Gene3D" id="1.10.10.10">
    <property type="entry name" value="Winged helix-like DNA-binding domain superfamily/Winged helix DNA-binding domain"/>
    <property type="match status" value="1"/>
</dbReference>
<keyword evidence="3" id="KW-0808">Transferase</keyword>
<dbReference type="PANTHER" id="PTHR43736">
    <property type="entry name" value="ADP-RIBOSE PYROPHOSPHATASE"/>
    <property type="match status" value="1"/>
</dbReference>
<dbReference type="Proteomes" id="UP000040453">
    <property type="component" value="Unassembled WGS sequence"/>
</dbReference>
<feature type="domain" description="Nudix hydrolase" evidence="2">
    <location>
        <begin position="17"/>
        <end position="171"/>
    </location>
</feature>
<dbReference type="EMBL" id="CDGG01000001">
    <property type="protein sequence ID" value="CEI82208.1"/>
    <property type="molecule type" value="Genomic_DNA"/>
</dbReference>
<protein>
    <submittedName>
        <fullName evidence="3">Bifunctional NMN adenylyltransferase/Nudix hydrolase</fullName>
    </submittedName>
</protein>
<evidence type="ECO:0000259" key="2">
    <source>
        <dbReference type="PROSITE" id="PS51462"/>
    </source>
</evidence>
<organism evidence="3 4">
    <name type="scientific">Oceanobacillus oncorhynchi</name>
    <dbReference type="NCBI Taxonomy" id="545501"/>
    <lineage>
        <taxon>Bacteria</taxon>
        <taxon>Bacillati</taxon>
        <taxon>Bacillota</taxon>
        <taxon>Bacilli</taxon>
        <taxon>Bacillales</taxon>
        <taxon>Bacillaceae</taxon>
        <taxon>Oceanobacillus</taxon>
    </lineage>
</organism>
<comment type="similarity">
    <text evidence="1">Belongs to the Nudix hydrolase family.</text>
</comment>
<dbReference type="Gene3D" id="3.90.79.10">
    <property type="entry name" value="Nucleoside Triphosphate Pyrophosphohydrolase"/>
    <property type="match status" value="1"/>
</dbReference>
<dbReference type="OrthoDB" id="9786141at2"/>
<dbReference type="PROSITE" id="PS51462">
    <property type="entry name" value="NUDIX"/>
    <property type="match status" value="1"/>
</dbReference>
<dbReference type="InterPro" id="IPR036390">
    <property type="entry name" value="WH_DNA-bd_sf"/>
</dbReference>
<evidence type="ECO:0000313" key="4">
    <source>
        <dbReference type="Proteomes" id="UP000040453"/>
    </source>
</evidence>
<keyword evidence="4" id="KW-1185">Reference proteome</keyword>
<dbReference type="SUPFAM" id="SSF46785">
    <property type="entry name" value="Winged helix' DNA-binding domain"/>
    <property type="match status" value="1"/>
</dbReference>
<dbReference type="InterPro" id="IPR015797">
    <property type="entry name" value="NUDIX_hydrolase-like_dom_sf"/>
</dbReference>
<evidence type="ECO:0000313" key="3">
    <source>
        <dbReference type="EMBL" id="CEI82208.1"/>
    </source>
</evidence>
<gene>
    <name evidence="3" type="ORF">BN997_02067</name>
</gene>
<dbReference type="PANTHER" id="PTHR43736:SF1">
    <property type="entry name" value="DIHYDRONEOPTERIN TRIPHOSPHATE DIPHOSPHATASE"/>
    <property type="match status" value="1"/>
</dbReference>
<name>A0A0A1MGI7_9BACI</name>
<dbReference type="GO" id="GO:0016779">
    <property type="term" value="F:nucleotidyltransferase activity"/>
    <property type="evidence" value="ECO:0007669"/>
    <property type="project" value="UniProtKB-KW"/>
</dbReference>
<dbReference type="InterPro" id="IPR054105">
    <property type="entry name" value="WHD_NrtR"/>
</dbReference>
<dbReference type="GO" id="GO:0016787">
    <property type="term" value="F:hydrolase activity"/>
    <property type="evidence" value="ECO:0007669"/>
    <property type="project" value="UniProtKB-KW"/>
</dbReference>